<evidence type="ECO:0000313" key="2">
    <source>
        <dbReference type="EMBL" id="MDI6450422.1"/>
    </source>
</evidence>
<name>A0AAW6TY23_9BACT</name>
<accession>A0AAW6TY23</accession>
<dbReference type="Gene3D" id="3.60.21.10">
    <property type="match status" value="1"/>
</dbReference>
<evidence type="ECO:0000259" key="1">
    <source>
        <dbReference type="Pfam" id="PF00149"/>
    </source>
</evidence>
<dbReference type="Proteomes" id="UP001431776">
    <property type="component" value="Unassembled WGS sequence"/>
</dbReference>
<sequence>MQTTIGHTVSDLHLLTNRSSAGRRMSGLHQAASEAGLFVLNGDIFDFQWSIYPDLSQSLWFVENWIGDLVGRHPHCQFVFIMGNHDSLPAYADLLAELSARHVNLTWDPFYLKVGEKVFLHGDVHNSPTPQTLAAYRAKWHGPPHKAWVHTAYYVFACLRVPRLVHELSPRHRPVADVITYLKAELGPRFAEVQDVYYGHTHRPHSNFVQQGLRFHNTGATLHGVRSRIQTFLYDPADLERGLEERTHQAESIHTEAGQIV</sequence>
<dbReference type="InterPro" id="IPR029052">
    <property type="entry name" value="Metallo-depent_PP-like"/>
</dbReference>
<dbReference type="GO" id="GO:0016787">
    <property type="term" value="F:hydrolase activity"/>
    <property type="evidence" value="ECO:0007669"/>
    <property type="project" value="InterPro"/>
</dbReference>
<dbReference type="AlphaFoldDB" id="A0AAW6TY23"/>
<dbReference type="InterPro" id="IPR004843">
    <property type="entry name" value="Calcineurin-like_PHP"/>
</dbReference>
<dbReference type="SUPFAM" id="SSF56300">
    <property type="entry name" value="Metallo-dependent phosphatases"/>
    <property type="match status" value="1"/>
</dbReference>
<dbReference type="RefSeq" id="WP_349245833.1">
    <property type="nucleotide sequence ID" value="NZ_JASCXX010000020.1"/>
</dbReference>
<keyword evidence="3" id="KW-1185">Reference proteome</keyword>
<gene>
    <name evidence="2" type="ORF">QJ522_15275</name>
</gene>
<dbReference type="EMBL" id="JASCXX010000020">
    <property type="protein sequence ID" value="MDI6450422.1"/>
    <property type="molecule type" value="Genomic_DNA"/>
</dbReference>
<evidence type="ECO:0000313" key="3">
    <source>
        <dbReference type="Proteomes" id="UP001431776"/>
    </source>
</evidence>
<feature type="domain" description="Calcineurin-like phosphoesterase" evidence="1">
    <location>
        <begin position="9"/>
        <end position="204"/>
    </location>
</feature>
<reference evidence="2" key="1">
    <citation type="submission" date="2023-05" db="EMBL/GenBank/DDBJ databases">
        <title>Anaerotaeda fermentans gen. nov., sp. nov., a novel anaerobic planctomycete of the new family within the order Sedimentisphaerales isolated from Taman Peninsula, Russia.</title>
        <authorList>
            <person name="Khomyakova M.A."/>
            <person name="Merkel A.Y."/>
            <person name="Slobodkin A.I."/>
        </authorList>
    </citation>
    <scope>NUCLEOTIDE SEQUENCE</scope>
    <source>
        <strain evidence="2">M17dextr</strain>
    </source>
</reference>
<comment type="caution">
    <text evidence="2">The sequence shown here is derived from an EMBL/GenBank/DDBJ whole genome shotgun (WGS) entry which is preliminary data.</text>
</comment>
<protein>
    <submittedName>
        <fullName evidence="2">Metallophosphoesterase</fullName>
    </submittedName>
</protein>
<dbReference type="Pfam" id="PF00149">
    <property type="entry name" value="Metallophos"/>
    <property type="match status" value="1"/>
</dbReference>
<proteinExistence type="predicted"/>
<organism evidence="2 3">
    <name type="scientific">Anaerobaca lacustris</name>
    <dbReference type="NCBI Taxonomy" id="3044600"/>
    <lineage>
        <taxon>Bacteria</taxon>
        <taxon>Pseudomonadati</taxon>
        <taxon>Planctomycetota</taxon>
        <taxon>Phycisphaerae</taxon>
        <taxon>Sedimentisphaerales</taxon>
        <taxon>Anaerobacaceae</taxon>
        <taxon>Anaerobaca</taxon>
    </lineage>
</organism>